<dbReference type="SUPFAM" id="SSF88946">
    <property type="entry name" value="Sigma2 domain of RNA polymerase sigma factors"/>
    <property type="match status" value="1"/>
</dbReference>
<reference evidence="9" key="1">
    <citation type="submission" date="2016-10" db="EMBL/GenBank/DDBJ databases">
        <authorList>
            <person name="Varghese N."/>
            <person name="Submissions S."/>
        </authorList>
    </citation>
    <scope>NUCLEOTIDE SEQUENCE [LARGE SCALE GENOMIC DNA]</scope>
    <source>
        <strain evidence="9">DSM 44260</strain>
    </source>
</reference>
<dbReference type="Pfam" id="PF04542">
    <property type="entry name" value="Sigma70_r2"/>
    <property type="match status" value="1"/>
</dbReference>
<dbReference type="Gene3D" id="1.10.10.10">
    <property type="entry name" value="Winged helix-like DNA-binding domain superfamily/Winged helix DNA-binding domain"/>
    <property type="match status" value="1"/>
</dbReference>
<dbReference type="InterPro" id="IPR014325">
    <property type="entry name" value="RNA_pol_sigma-E_actinobac"/>
</dbReference>
<evidence type="ECO:0000313" key="8">
    <source>
        <dbReference type="EMBL" id="SER39206.1"/>
    </source>
</evidence>
<dbReference type="GO" id="GO:0003677">
    <property type="term" value="F:DNA binding"/>
    <property type="evidence" value="ECO:0007669"/>
    <property type="project" value="UniProtKB-KW"/>
</dbReference>
<feature type="domain" description="RNA polymerase sigma factor 70 region 4 type 2" evidence="7">
    <location>
        <begin position="105"/>
        <end position="157"/>
    </location>
</feature>
<feature type="domain" description="RNA polymerase sigma-70 region 2" evidence="6">
    <location>
        <begin position="19"/>
        <end position="80"/>
    </location>
</feature>
<keyword evidence="4" id="KW-0238">DNA-binding</keyword>
<evidence type="ECO:0000256" key="2">
    <source>
        <dbReference type="ARBA" id="ARBA00023015"/>
    </source>
</evidence>
<evidence type="ECO:0000256" key="3">
    <source>
        <dbReference type="ARBA" id="ARBA00023082"/>
    </source>
</evidence>
<dbReference type="STRING" id="155974.SAMN04487818_103123"/>
<evidence type="ECO:0000259" key="6">
    <source>
        <dbReference type="Pfam" id="PF04542"/>
    </source>
</evidence>
<dbReference type="GO" id="GO:0016987">
    <property type="term" value="F:sigma factor activity"/>
    <property type="evidence" value="ECO:0007669"/>
    <property type="project" value="UniProtKB-KW"/>
</dbReference>
<comment type="similarity">
    <text evidence="1">Belongs to the sigma-70 factor family. ECF subfamily.</text>
</comment>
<dbReference type="PANTHER" id="PTHR43133">
    <property type="entry name" value="RNA POLYMERASE ECF-TYPE SIGMA FACTO"/>
    <property type="match status" value="1"/>
</dbReference>
<dbReference type="NCBIfam" id="TIGR02937">
    <property type="entry name" value="sigma70-ECF"/>
    <property type="match status" value="1"/>
</dbReference>
<dbReference type="RefSeq" id="WP_092775595.1">
    <property type="nucleotide sequence ID" value="NZ_FOGI01000003.1"/>
</dbReference>
<dbReference type="Pfam" id="PF08281">
    <property type="entry name" value="Sigma70_r4_2"/>
    <property type="match status" value="1"/>
</dbReference>
<evidence type="ECO:0000256" key="1">
    <source>
        <dbReference type="ARBA" id="ARBA00010641"/>
    </source>
</evidence>
<keyword evidence="2" id="KW-0805">Transcription regulation</keyword>
<keyword evidence="9" id="KW-1185">Reference proteome</keyword>
<dbReference type="Gene3D" id="1.10.1740.10">
    <property type="match status" value="1"/>
</dbReference>
<dbReference type="InterPro" id="IPR013249">
    <property type="entry name" value="RNA_pol_sigma70_r4_t2"/>
</dbReference>
<dbReference type="InterPro" id="IPR036388">
    <property type="entry name" value="WH-like_DNA-bd_sf"/>
</dbReference>
<keyword evidence="3" id="KW-0731">Sigma factor</keyword>
<evidence type="ECO:0000259" key="7">
    <source>
        <dbReference type="Pfam" id="PF08281"/>
    </source>
</evidence>
<dbReference type="AlphaFoldDB" id="A0A1H9NT96"/>
<keyword evidence="5" id="KW-0804">Transcription</keyword>
<dbReference type="PANTHER" id="PTHR43133:SF50">
    <property type="entry name" value="ECF RNA POLYMERASE SIGMA FACTOR SIGM"/>
    <property type="match status" value="1"/>
</dbReference>
<dbReference type="InterPro" id="IPR039425">
    <property type="entry name" value="RNA_pol_sigma-70-like"/>
</dbReference>
<proteinExistence type="inferred from homology"/>
<dbReference type="InterPro" id="IPR007627">
    <property type="entry name" value="RNA_pol_sigma70_r2"/>
</dbReference>
<evidence type="ECO:0000256" key="5">
    <source>
        <dbReference type="ARBA" id="ARBA00023163"/>
    </source>
</evidence>
<dbReference type="EMBL" id="FOGI01000003">
    <property type="protein sequence ID" value="SER39206.1"/>
    <property type="molecule type" value="Genomic_DNA"/>
</dbReference>
<dbReference type="InterPro" id="IPR013324">
    <property type="entry name" value="RNA_pol_sigma_r3/r4-like"/>
</dbReference>
<organism evidence="8 9">
    <name type="scientific">Actinokineospora terrae</name>
    <dbReference type="NCBI Taxonomy" id="155974"/>
    <lineage>
        <taxon>Bacteria</taxon>
        <taxon>Bacillati</taxon>
        <taxon>Actinomycetota</taxon>
        <taxon>Actinomycetes</taxon>
        <taxon>Pseudonocardiales</taxon>
        <taxon>Pseudonocardiaceae</taxon>
        <taxon>Actinokineospora</taxon>
    </lineage>
</organism>
<dbReference type="CDD" id="cd06171">
    <property type="entry name" value="Sigma70_r4"/>
    <property type="match status" value="1"/>
</dbReference>
<dbReference type="NCBIfam" id="TIGR02983">
    <property type="entry name" value="SigE-fam_strep"/>
    <property type="match status" value="1"/>
</dbReference>
<dbReference type="InterPro" id="IPR013325">
    <property type="entry name" value="RNA_pol_sigma_r2"/>
</dbReference>
<sequence length="171" mass="18860">MSTIRPDDEFTEFVAHRSTALLRTAYLLCAGDRGAAEDLLQDVLERVYAKRRRVRGDLEPYVRTALANASANRWRTRSRRVAESPLDHAREQGTGGHEREVLDRDRIAKALGSLPPRVRAVLVLRFFDDLSEADTAAALGVSPGTVKSQTARGVARLRGLLAEAAPEKTRG</sequence>
<dbReference type="Proteomes" id="UP000199051">
    <property type="component" value="Unassembled WGS sequence"/>
</dbReference>
<name>A0A1H9NT96_9PSEU</name>
<protein>
    <submittedName>
        <fullName evidence="8">RNA polymerase sigma-70 factor, sigma-E family</fullName>
    </submittedName>
</protein>
<dbReference type="InterPro" id="IPR014284">
    <property type="entry name" value="RNA_pol_sigma-70_dom"/>
</dbReference>
<dbReference type="SUPFAM" id="SSF88659">
    <property type="entry name" value="Sigma3 and sigma4 domains of RNA polymerase sigma factors"/>
    <property type="match status" value="1"/>
</dbReference>
<evidence type="ECO:0000256" key="4">
    <source>
        <dbReference type="ARBA" id="ARBA00023125"/>
    </source>
</evidence>
<gene>
    <name evidence="8" type="ORF">SAMN04487818_103123</name>
</gene>
<evidence type="ECO:0000313" key="9">
    <source>
        <dbReference type="Proteomes" id="UP000199051"/>
    </source>
</evidence>
<accession>A0A1H9NT96</accession>
<dbReference type="GO" id="GO:0006352">
    <property type="term" value="P:DNA-templated transcription initiation"/>
    <property type="evidence" value="ECO:0007669"/>
    <property type="project" value="InterPro"/>
</dbReference>